<dbReference type="Proteomes" id="UP000008022">
    <property type="component" value="Unassembled WGS sequence"/>
</dbReference>
<feature type="transmembrane region" description="Helical" evidence="7">
    <location>
        <begin position="125"/>
        <end position="142"/>
    </location>
</feature>
<dbReference type="Gramene" id="ORUFI07G02300.1">
    <property type="protein sequence ID" value="ORUFI07G02300.1"/>
    <property type="gene ID" value="ORUFI07G02300"/>
</dbReference>
<dbReference type="HOGENOM" id="CLU_1100017_0_0_1"/>
<dbReference type="OMA" id="PPYVEVW"/>
<reference evidence="9" key="1">
    <citation type="submission" date="2013-06" db="EMBL/GenBank/DDBJ databases">
        <authorList>
            <person name="Zhao Q."/>
        </authorList>
    </citation>
    <scope>NUCLEOTIDE SEQUENCE</scope>
    <source>
        <strain evidence="9">cv. W1943</strain>
    </source>
</reference>
<evidence type="ECO:0000313" key="8">
    <source>
        <dbReference type="EnsemblPlants" id="ORUFI07G02300.1"/>
    </source>
</evidence>
<comment type="subcellular location">
    <subcellularLocation>
        <location evidence="1">Membrane</location>
        <topology evidence="1">Multi-pass membrane protein</topology>
    </subcellularLocation>
</comment>
<evidence type="ECO:0000256" key="2">
    <source>
        <dbReference type="ARBA" id="ARBA00022448"/>
    </source>
</evidence>
<keyword evidence="2" id="KW-0813">Transport</keyword>
<dbReference type="GO" id="GO:0042626">
    <property type="term" value="F:ATPase-coupled transmembrane transporter activity"/>
    <property type="evidence" value="ECO:0007669"/>
    <property type="project" value="TreeGrafter"/>
</dbReference>
<dbReference type="STRING" id="4529.A0A0E0Q3U2"/>
<feature type="region of interest" description="Disordered" evidence="6">
    <location>
        <begin position="66"/>
        <end position="89"/>
    </location>
</feature>
<name>A0A0E0Q3U2_ORYRU</name>
<evidence type="ECO:0000256" key="3">
    <source>
        <dbReference type="ARBA" id="ARBA00022692"/>
    </source>
</evidence>
<keyword evidence="9" id="KW-1185">Reference proteome</keyword>
<sequence>MTIHQPSGRILNILDRLLFLSRGRTVRLLRHAVGAQDLLLRLRRARPGQREPSREFALDTIGELEHHSTTAPPCSSNSTPSGNHRSALSSSMPTYANPPYVEVWVLIKRAFTNTRRMPELLVMRLRTITVTGFILATIFWRLDRRHAQGSPGAAGLLNSPWRCRRRSTSAPTRCRCSSRRATSTSGIETAHNAYRRLSYVIANTAVAFPPLVSLSLAFAATTFFAVGLSGGGAASPVASRCSTARRSSGCRRP</sequence>
<feature type="transmembrane region" description="Helical" evidence="7">
    <location>
        <begin position="216"/>
        <end position="238"/>
    </location>
</feature>
<keyword evidence="4 7" id="KW-1133">Transmembrane helix</keyword>
<dbReference type="PANTHER" id="PTHR48041">
    <property type="entry name" value="ABC TRANSPORTER G FAMILY MEMBER 28"/>
    <property type="match status" value="1"/>
</dbReference>
<evidence type="ECO:0000256" key="5">
    <source>
        <dbReference type="ARBA" id="ARBA00023136"/>
    </source>
</evidence>
<keyword evidence="5 7" id="KW-0472">Membrane</keyword>
<feature type="compositionally biased region" description="Polar residues" evidence="6">
    <location>
        <begin position="69"/>
        <end position="89"/>
    </location>
</feature>
<evidence type="ECO:0008006" key="10">
    <source>
        <dbReference type="Google" id="ProtNLM"/>
    </source>
</evidence>
<evidence type="ECO:0000256" key="4">
    <source>
        <dbReference type="ARBA" id="ARBA00022989"/>
    </source>
</evidence>
<protein>
    <recommendedName>
        <fullName evidence="10">ABC-2 type transporter domain-containing protein</fullName>
    </recommendedName>
</protein>
<accession>A0A0E0Q3U2</accession>
<dbReference type="InterPro" id="IPR050352">
    <property type="entry name" value="ABCG_transporters"/>
</dbReference>
<keyword evidence="3 7" id="KW-0812">Transmembrane</keyword>
<dbReference type="GO" id="GO:0016020">
    <property type="term" value="C:membrane"/>
    <property type="evidence" value="ECO:0007669"/>
    <property type="project" value="UniProtKB-SubCell"/>
</dbReference>
<dbReference type="eggNOG" id="KOG0061">
    <property type="taxonomic scope" value="Eukaryota"/>
</dbReference>
<dbReference type="PANTHER" id="PTHR48041:SF40">
    <property type="entry name" value="OS05G0120200 PROTEIN"/>
    <property type="match status" value="1"/>
</dbReference>
<organism evidence="8 9">
    <name type="scientific">Oryza rufipogon</name>
    <name type="common">Brownbeard rice</name>
    <name type="synonym">Asian wild rice</name>
    <dbReference type="NCBI Taxonomy" id="4529"/>
    <lineage>
        <taxon>Eukaryota</taxon>
        <taxon>Viridiplantae</taxon>
        <taxon>Streptophyta</taxon>
        <taxon>Embryophyta</taxon>
        <taxon>Tracheophyta</taxon>
        <taxon>Spermatophyta</taxon>
        <taxon>Magnoliopsida</taxon>
        <taxon>Liliopsida</taxon>
        <taxon>Poales</taxon>
        <taxon>Poaceae</taxon>
        <taxon>BOP clade</taxon>
        <taxon>Oryzoideae</taxon>
        <taxon>Oryzeae</taxon>
        <taxon>Oryzinae</taxon>
        <taxon>Oryza</taxon>
    </lineage>
</organism>
<dbReference type="AlphaFoldDB" id="A0A0E0Q3U2"/>
<evidence type="ECO:0000256" key="1">
    <source>
        <dbReference type="ARBA" id="ARBA00004141"/>
    </source>
</evidence>
<evidence type="ECO:0000256" key="6">
    <source>
        <dbReference type="SAM" id="MobiDB-lite"/>
    </source>
</evidence>
<reference evidence="8" key="2">
    <citation type="submission" date="2015-06" db="UniProtKB">
        <authorList>
            <consortium name="EnsemblPlants"/>
        </authorList>
    </citation>
    <scope>IDENTIFICATION</scope>
</reference>
<proteinExistence type="predicted"/>
<evidence type="ECO:0000256" key="7">
    <source>
        <dbReference type="SAM" id="Phobius"/>
    </source>
</evidence>
<dbReference type="EnsemblPlants" id="ORUFI07G02300.1">
    <property type="protein sequence ID" value="ORUFI07G02300.1"/>
    <property type="gene ID" value="ORUFI07G02300"/>
</dbReference>
<evidence type="ECO:0000313" key="9">
    <source>
        <dbReference type="Proteomes" id="UP000008022"/>
    </source>
</evidence>